<dbReference type="AlphaFoldDB" id="Q6BN82"/>
<dbReference type="VEuPathDB" id="FungiDB:DEHA2E23870g"/>
<dbReference type="EMBL" id="CR382137">
    <property type="protein sequence ID" value="CAG88623.2"/>
    <property type="molecule type" value="Genomic_DNA"/>
</dbReference>
<dbReference type="GO" id="GO:0046872">
    <property type="term" value="F:metal ion binding"/>
    <property type="evidence" value="ECO:0007669"/>
    <property type="project" value="UniProtKB-KW"/>
</dbReference>
<dbReference type="GO" id="GO:0004311">
    <property type="term" value="F:geranylgeranyl diphosphate synthase activity"/>
    <property type="evidence" value="ECO:0007669"/>
    <property type="project" value="EnsemblFungi"/>
</dbReference>
<evidence type="ECO:0000256" key="1">
    <source>
        <dbReference type="ARBA" id="ARBA00022679"/>
    </source>
</evidence>
<evidence type="ECO:0000313" key="6">
    <source>
        <dbReference type="Proteomes" id="UP000000599"/>
    </source>
</evidence>
<dbReference type="SFLD" id="SFLDS00005">
    <property type="entry name" value="Isoprenoid_Synthase_Type_I"/>
    <property type="match status" value="1"/>
</dbReference>
<dbReference type="PANTHER" id="PTHR12001:SF44">
    <property type="entry name" value="GERANYLGERANYL PYROPHOSPHATE SYNTHASE"/>
    <property type="match status" value="1"/>
</dbReference>
<dbReference type="KEGG" id="dha:DEHA2E23870g"/>
<dbReference type="InterPro" id="IPR008949">
    <property type="entry name" value="Isoprenoid_synthase_dom_sf"/>
</dbReference>
<organism evidence="5 6">
    <name type="scientific">Debaryomyces hansenii (strain ATCC 36239 / CBS 767 / BCRC 21394 / JCM 1990 / NBRC 0083 / IGC 2968)</name>
    <name type="common">Yeast</name>
    <name type="synonym">Torulaspora hansenii</name>
    <dbReference type="NCBI Taxonomy" id="284592"/>
    <lineage>
        <taxon>Eukaryota</taxon>
        <taxon>Fungi</taxon>
        <taxon>Dikarya</taxon>
        <taxon>Ascomycota</taxon>
        <taxon>Saccharomycotina</taxon>
        <taxon>Pichiomycetes</taxon>
        <taxon>Debaryomycetaceae</taxon>
        <taxon>Debaryomyces</taxon>
    </lineage>
</organism>
<dbReference type="OMA" id="CAFLEML"/>
<dbReference type="GeneID" id="2902495"/>
<dbReference type="InParanoid" id="Q6BN82"/>
<keyword evidence="6" id="KW-1185">Reference proteome</keyword>
<dbReference type="STRING" id="284592.Q6BN82"/>
<dbReference type="PROSITE" id="PS00444">
    <property type="entry name" value="POLYPRENYL_SYNTHASE_2"/>
    <property type="match status" value="1"/>
</dbReference>
<dbReference type="PROSITE" id="PS00723">
    <property type="entry name" value="POLYPRENYL_SYNTHASE_1"/>
    <property type="match status" value="1"/>
</dbReference>
<proteinExistence type="inferred from homology"/>
<evidence type="ECO:0000256" key="2">
    <source>
        <dbReference type="ARBA" id="ARBA00022723"/>
    </source>
</evidence>
<reference evidence="5 6" key="1">
    <citation type="journal article" date="2004" name="Nature">
        <title>Genome evolution in yeasts.</title>
        <authorList>
            <consortium name="Genolevures"/>
            <person name="Dujon B."/>
            <person name="Sherman D."/>
            <person name="Fischer G."/>
            <person name="Durrens P."/>
            <person name="Casaregola S."/>
            <person name="Lafontaine I."/>
            <person name="de Montigny J."/>
            <person name="Marck C."/>
            <person name="Neuveglise C."/>
            <person name="Talla E."/>
            <person name="Goffard N."/>
            <person name="Frangeul L."/>
            <person name="Aigle M."/>
            <person name="Anthouard V."/>
            <person name="Babour A."/>
            <person name="Barbe V."/>
            <person name="Barnay S."/>
            <person name="Blanchin S."/>
            <person name="Beckerich J.M."/>
            <person name="Beyne E."/>
            <person name="Bleykasten C."/>
            <person name="Boisrame A."/>
            <person name="Boyer J."/>
            <person name="Cattolico L."/>
            <person name="Confanioleri F."/>
            <person name="de Daruvar A."/>
            <person name="Despons L."/>
            <person name="Fabre E."/>
            <person name="Fairhead C."/>
            <person name="Ferry-Dumazet H."/>
            <person name="Groppi A."/>
            <person name="Hantraye F."/>
            <person name="Hennequin C."/>
            <person name="Jauniaux N."/>
            <person name="Joyet P."/>
            <person name="Kachouri R."/>
            <person name="Kerrest A."/>
            <person name="Koszul R."/>
            <person name="Lemaire M."/>
            <person name="Lesur I."/>
            <person name="Ma L."/>
            <person name="Muller H."/>
            <person name="Nicaud J.M."/>
            <person name="Nikolski M."/>
            <person name="Oztas S."/>
            <person name="Ozier-Kalogeropoulos O."/>
            <person name="Pellenz S."/>
            <person name="Potier S."/>
            <person name="Richard G.F."/>
            <person name="Straub M.L."/>
            <person name="Suleau A."/>
            <person name="Swennene D."/>
            <person name="Tekaia F."/>
            <person name="Wesolowski-Louvel M."/>
            <person name="Westhof E."/>
            <person name="Wirth B."/>
            <person name="Zeniou-Meyer M."/>
            <person name="Zivanovic I."/>
            <person name="Bolotin-Fukuhara M."/>
            <person name="Thierry A."/>
            <person name="Bouchier C."/>
            <person name="Caudron B."/>
            <person name="Scarpelli C."/>
            <person name="Gaillardin C."/>
            <person name="Weissenbach J."/>
            <person name="Wincker P."/>
            <person name="Souciet J.L."/>
        </authorList>
    </citation>
    <scope>NUCLEOTIDE SEQUENCE [LARGE SCALE GENOMIC DNA]</scope>
    <source>
        <strain evidence="6">ATCC 36239 / CBS 767 / BCRC 21394 / JCM 1990 / NBRC 0083 / IGC 2968</strain>
    </source>
</reference>
<protein>
    <submittedName>
        <fullName evidence="5">DEHA2E23870p</fullName>
    </submittedName>
</protein>
<dbReference type="FunCoup" id="Q6BN82">
    <property type="interactions" value="480"/>
</dbReference>
<gene>
    <name evidence="5" type="ordered locus">DEHA2E23870g</name>
</gene>
<dbReference type="InterPro" id="IPR033749">
    <property type="entry name" value="Polyprenyl_synt_CS"/>
</dbReference>
<dbReference type="Proteomes" id="UP000000599">
    <property type="component" value="Chromosome E"/>
</dbReference>
<dbReference type="GO" id="GO:0033386">
    <property type="term" value="P:geranylgeranyl diphosphate biosynthetic process"/>
    <property type="evidence" value="ECO:0007669"/>
    <property type="project" value="EnsemblFungi"/>
</dbReference>
<dbReference type="HOGENOM" id="CLU_014015_6_0_1"/>
<dbReference type="InterPro" id="IPR000092">
    <property type="entry name" value="Polyprenyl_synt"/>
</dbReference>
<sequence length="346" mass="39754">MDSKIDINSLIEGCHNDEIPKCISEPYDYLEGIPSNNNNIRATFLNAFNDLYYQIEDHKLLDKIGEIISIFHNSSLLIDDIEDDSSFRRGLPTAHTLYGTPLTINCGNLMYFIALQKAQNELPMYYNKIHDGDVDVKSLTYQISQILVDEMLNLHHGQGLDIYWRDSGDYIQNHLPEIDEYLKMVMNKTGGLFRLSVKLLEVFSPTFKSTSVIPLANLLGIIYQIRDDYLNLVDPNYSHMKGYTGEDLIEGKLSLPILHCLRTGSVNSPIYRILYELKDSEERKANPQLIEDCIDFMKNKSKSLEFTRNLIHDYHENAKLMIINNSTLSNPEDSMLCKVIDRLCNV</sequence>
<accession>Q6BN82</accession>
<keyword evidence="2" id="KW-0479">Metal-binding</keyword>
<evidence type="ECO:0000256" key="4">
    <source>
        <dbReference type="RuleBase" id="RU004466"/>
    </source>
</evidence>
<evidence type="ECO:0000313" key="5">
    <source>
        <dbReference type="EMBL" id="CAG88623.2"/>
    </source>
</evidence>
<dbReference type="Pfam" id="PF00348">
    <property type="entry name" value="polyprenyl_synt"/>
    <property type="match status" value="1"/>
</dbReference>
<keyword evidence="1 4" id="KW-0808">Transferase</keyword>
<dbReference type="PANTHER" id="PTHR12001">
    <property type="entry name" value="GERANYLGERANYL PYROPHOSPHATE SYNTHASE"/>
    <property type="match status" value="1"/>
</dbReference>
<dbReference type="RefSeq" id="XP_460338.2">
    <property type="nucleotide sequence ID" value="XM_460338.1"/>
</dbReference>
<dbReference type="eggNOG" id="KOG0777">
    <property type="taxonomic scope" value="Eukaryota"/>
</dbReference>
<dbReference type="SUPFAM" id="SSF48576">
    <property type="entry name" value="Terpenoid synthases"/>
    <property type="match status" value="1"/>
</dbReference>
<name>Q6BN82_DEBHA</name>
<dbReference type="OrthoDB" id="6921389at2759"/>
<dbReference type="Gene3D" id="1.10.600.10">
    <property type="entry name" value="Farnesyl Diphosphate Synthase"/>
    <property type="match status" value="1"/>
</dbReference>
<evidence type="ECO:0000256" key="3">
    <source>
        <dbReference type="ARBA" id="ARBA00022842"/>
    </source>
</evidence>
<comment type="similarity">
    <text evidence="4">Belongs to the FPP/GGPP synthase family.</text>
</comment>
<keyword evidence="3" id="KW-0460">Magnesium</keyword>